<dbReference type="InterPro" id="IPR011989">
    <property type="entry name" value="ARM-like"/>
</dbReference>
<evidence type="ECO:0000313" key="4">
    <source>
        <dbReference type="Proteomes" id="UP000023152"/>
    </source>
</evidence>
<dbReference type="InterPro" id="IPR016024">
    <property type="entry name" value="ARM-type_fold"/>
</dbReference>
<dbReference type="Gene3D" id="1.25.10.10">
    <property type="entry name" value="Leucine-rich Repeat Variant"/>
    <property type="match status" value="1"/>
</dbReference>
<name>X6LH49_RETFI</name>
<proteinExistence type="predicted"/>
<feature type="repeat" description="HEAT" evidence="2">
    <location>
        <begin position="77"/>
        <end position="110"/>
    </location>
</feature>
<keyword evidence="1" id="KW-0677">Repeat</keyword>
<dbReference type="PROSITE" id="PS50077">
    <property type="entry name" value="HEAT_REPEAT"/>
    <property type="match status" value="1"/>
</dbReference>
<dbReference type="EMBL" id="ASPP01042105">
    <property type="protein sequence ID" value="ETO00060.1"/>
    <property type="molecule type" value="Genomic_DNA"/>
</dbReference>
<dbReference type="Pfam" id="PF02985">
    <property type="entry name" value="HEAT"/>
    <property type="match status" value="1"/>
</dbReference>
<evidence type="ECO:0000313" key="3">
    <source>
        <dbReference type="EMBL" id="ETO00060.1"/>
    </source>
</evidence>
<accession>X6LH49</accession>
<dbReference type="InterPro" id="IPR021133">
    <property type="entry name" value="HEAT_type_2"/>
</dbReference>
<dbReference type="SUPFAM" id="SSF48371">
    <property type="entry name" value="ARM repeat"/>
    <property type="match status" value="1"/>
</dbReference>
<dbReference type="InterPro" id="IPR000357">
    <property type="entry name" value="HEAT"/>
</dbReference>
<sequence length="110" mass="12725">MKRIKKLYAESIEYVSIKLNKKQLDDVFECLNNRQLDKVFSFFVHGLKDTNKWGRESCAKLLGIIATKASIEHFLQLFLTLMNGLKDDNKNIRESCTKSLGVISEKLNEK</sequence>
<dbReference type="Proteomes" id="UP000023152">
    <property type="component" value="Unassembled WGS sequence"/>
</dbReference>
<dbReference type="AlphaFoldDB" id="X6LH49"/>
<evidence type="ECO:0000256" key="1">
    <source>
        <dbReference type="ARBA" id="ARBA00022737"/>
    </source>
</evidence>
<keyword evidence="4" id="KW-1185">Reference proteome</keyword>
<comment type="caution">
    <text evidence="3">The sequence shown here is derived from an EMBL/GenBank/DDBJ whole genome shotgun (WGS) entry which is preliminary data.</text>
</comment>
<protein>
    <recommendedName>
        <fullName evidence="5">HEAT repeat domain-containing protein</fullName>
    </recommendedName>
</protein>
<evidence type="ECO:0000256" key="2">
    <source>
        <dbReference type="PROSITE-ProRule" id="PRU00103"/>
    </source>
</evidence>
<evidence type="ECO:0008006" key="5">
    <source>
        <dbReference type="Google" id="ProtNLM"/>
    </source>
</evidence>
<reference evidence="3 4" key="1">
    <citation type="journal article" date="2013" name="Curr. Biol.">
        <title>The Genome of the Foraminiferan Reticulomyxa filosa.</title>
        <authorList>
            <person name="Glockner G."/>
            <person name="Hulsmann N."/>
            <person name="Schleicher M."/>
            <person name="Noegel A.A."/>
            <person name="Eichinger L."/>
            <person name="Gallinger C."/>
            <person name="Pawlowski J."/>
            <person name="Sierra R."/>
            <person name="Euteneuer U."/>
            <person name="Pillet L."/>
            <person name="Moustafa A."/>
            <person name="Platzer M."/>
            <person name="Groth M."/>
            <person name="Szafranski K."/>
            <person name="Schliwa M."/>
        </authorList>
    </citation>
    <scope>NUCLEOTIDE SEQUENCE [LARGE SCALE GENOMIC DNA]</scope>
</reference>
<gene>
    <name evidence="3" type="ORF">RFI_37399</name>
</gene>
<organism evidence="3 4">
    <name type="scientific">Reticulomyxa filosa</name>
    <dbReference type="NCBI Taxonomy" id="46433"/>
    <lineage>
        <taxon>Eukaryota</taxon>
        <taxon>Sar</taxon>
        <taxon>Rhizaria</taxon>
        <taxon>Retaria</taxon>
        <taxon>Foraminifera</taxon>
        <taxon>Monothalamids</taxon>
        <taxon>Reticulomyxidae</taxon>
        <taxon>Reticulomyxa</taxon>
    </lineage>
</organism>